<comment type="caution">
    <text evidence="1">The sequence shown here is derived from an EMBL/GenBank/DDBJ whole genome shotgun (WGS) entry which is preliminary data.</text>
</comment>
<name>A0A8S2RMQ5_9BILA</name>
<sequence>MDDQEAVNIVNNEISKEQLQSLIGRGKTTSFIFSIKNRIGGLARVLQVFQ</sequence>
<protein>
    <submittedName>
        <fullName evidence="1">Uncharacterized protein</fullName>
    </submittedName>
</protein>
<proteinExistence type="predicted"/>
<dbReference type="Proteomes" id="UP000681967">
    <property type="component" value="Unassembled WGS sequence"/>
</dbReference>
<evidence type="ECO:0000313" key="2">
    <source>
        <dbReference type="Proteomes" id="UP000681967"/>
    </source>
</evidence>
<dbReference type="EMBL" id="CAJOBH010012646">
    <property type="protein sequence ID" value="CAF4170565.1"/>
    <property type="molecule type" value="Genomic_DNA"/>
</dbReference>
<dbReference type="AlphaFoldDB" id="A0A8S2RMQ5"/>
<feature type="non-terminal residue" evidence="1">
    <location>
        <position position="50"/>
    </location>
</feature>
<evidence type="ECO:0000313" key="1">
    <source>
        <dbReference type="EMBL" id="CAF4170565.1"/>
    </source>
</evidence>
<organism evidence="1 2">
    <name type="scientific">Rotaria magnacalcarata</name>
    <dbReference type="NCBI Taxonomy" id="392030"/>
    <lineage>
        <taxon>Eukaryota</taxon>
        <taxon>Metazoa</taxon>
        <taxon>Spiralia</taxon>
        <taxon>Gnathifera</taxon>
        <taxon>Rotifera</taxon>
        <taxon>Eurotatoria</taxon>
        <taxon>Bdelloidea</taxon>
        <taxon>Philodinida</taxon>
        <taxon>Philodinidae</taxon>
        <taxon>Rotaria</taxon>
    </lineage>
</organism>
<accession>A0A8S2RMQ5</accession>
<reference evidence="1" key="1">
    <citation type="submission" date="2021-02" db="EMBL/GenBank/DDBJ databases">
        <authorList>
            <person name="Nowell W R."/>
        </authorList>
    </citation>
    <scope>NUCLEOTIDE SEQUENCE</scope>
</reference>
<gene>
    <name evidence="1" type="ORF">BYL167_LOCUS22379</name>
</gene>